<dbReference type="Pfam" id="PF09349">
    <property type="entry name" value="OHCU_decarbox"/>
    <property type="match status" value="1"/>
</dbReference>
<dbReference type="GO" id="GO:0051997">
    <property type="term" value="F:2-oxo-4-hydroxy-4-carboxy-5-ureidoimidazoline decarboxylase activity"/>
    <property type="evidence" value="ECO:0007669"/>
    <property type="project" value="UniProtKB-EC"/>
</dbReference>
<dbReference type="PANTHER" id="PTHR43466">
    <property type="entry name" value="2-OXO-4-HYDROXY-4-CARBOXY-5-UREIDOIMIDAZOLINE DECARBOXYLASE-RELATED"/>
    <property type="match status" value="1"/>
</dbReference>
<organism evidence="10 11">
    <name type="scientific">Saxibacter everestensis</name>
    <dbReference type="NCBI Taxonomy" id="2909229"/>
    <lineage>
        <taxon>Bacteria</taxon>
        <taxon>Bacillati</taxon>
        <taxon>Actinomycetota</taxon>
        <taxon>Actinomycetes</taxon>
        <taxon>Micrococcales</taxon>
        <taxon>Brevibacteriaceae</taxon>
        <taxon>Saxibacter</taxon>
    </lineage>
</organism>
<comment type="catalytic activity">
    <reaction evidence="2">
        <text>5-hydroxy-2-oxo-4-ureido-2,5-dihydro-1H-imidazole-5-carboxylate + H(+) = (S)-allantoin + CO2</text>
        <dbReference type="Rhea" id="RHEA:26301"/>
        <dbReference type="ChEBI" id="CHEBI:15378"/>
        <dbReference type="ChEBI" id="CHEBI:15678"/>
        <dbReference type="ChEBI" id="CHEBI:16526"/>
        <dbReference type="ChEBI" id="CHEBI:58639"/>
        <dbReference type="EC" id="4.1.1.97"/>
    </reaction>
</comment>
<feature type="domain" description="Transthyretin/hydroxyisourate hydrolase" evidence="8">
    <location>
        <begin position="193"/>
        <end position="304"/>
    </location>
</feature>
<keyword evidence="11" id="KW-1185">Reference proteome</keyword>
<dbReference type="Pfam" id="PF00576">
    <property type="entry name" value="Transthyretin"/>
    <property type="match status" value="1"/>
</dbReference>
<name>A0ABY8QRW3_9MICO</name>
<evidence type="ECO:0000259" key="9">
    <source>
        <dbReference type="Pfam" id="PF09349"/>
    </source>
</evidence>
<comment type="pathway">
    <text evidence="3">Purine metabolism; urate degradation; (S)-allantoin from urate: step 3/3.</text>
</comment>
<dbReference type="InterPro" id="IPR017580">
    <property type="entry name" value="OHCU_decarboxylase-1"/>
</dbReference>
<keyword evidence="5" id="KW-0210">Decarboxylase</keyword>
<dbReference type="InterPro" id="IPR018020">
    <property type="entry name" value="OHCU_decarboxylase"/>
</dbReference>
<comment type="catalytic activity">
    <reaction evidence="1">
        <text>5-hydroxyisourate + H2O = 5-hydroxy-2-oxo-4-ureido-2,5-dihydro-1H-imidazole-5-carboxylate + H(+)</text>
        <dbReference type="Rhea" id="RHEA:23736"/>
        <dbReference type="ChEBI" id="CHEBI:15377"/>
        <dbReference type="ChEBI" id="CHEBI:15378"/>
        <dbReference type="ChEBI" id="CHEBI:18072"/>
        <dbReference type="ChEBI" id="CHEBI:58639"/>
        <dbReference type="EC" id="3.5.2.17"/>
    </reaction>
</comment>
<evidence type="ECO:0000256" key="1">
    <source>
        <dbReference type="ARBA" id="ARBA00001043"/>
    </source>
</evidence>
<dbReference type="Gene3D" id="2.60.40.180">
    <property type="entry name" value="Transthyretin/hydroxyisourate hydrolase domain"/>
    <property type="match status" value="1"/>
</dbReference>
<dbReference type="EMBL" id="CP090958">
    <property type="protein sequence ID" value="WGW11745.1"/>
    <property type="molecule type" value="Genomic_DNA"/>
</dbReference>
<dbReference type="Proteomes" id="UP001209083">
    <property type="component" value="Chromosome"/>
</dbReference>
<evidence type="ECO:0000313" key="10">
    <source>
        <dbReference type="EMBL" id="WGW11745.1"/>
    </source>
</evidence>
<dbReference type="NCBIfam" id="TIGR02962">
    <property type="entry name" value="hdxy_isourate"/>
    <property type="match status" value="1"/>
</dbReference>
<dbReference type="InterPro" id="IPR023416">
    <property type="entry name" value="Transthyretin/HIU_hydrolase_d"/>
</dbReference>
<evidence type="ECO:0000259" key="8">
    <source>
        <dbReference type="Pfam" id="PF00576"/>
    </source>
</evidence>
<evidence type="ECO:0000256" key="4">
    <source>
        <dbReference type="ARBA" id="ARBA00022631"/>
    </source>
</evidence>
<evidence type="ECO:0000256" key="5">
    <source>
        <dbReference type="ARBA" id="ARBA00022793"/>
    </source>
</evidence>
<keyword evidence="6" id="KW-0378">Hydrolase</keyword>
<reference evidence="10 11" key="1">
    <citation type="submission" date="2023-05" db="EMBL/GenBank/DDBJ databases">
        <title>Lithophilousrod everest ZFBP1038 complete genpme.</title>
        <authorList>
            <person name="Tian M."/>
        </authorList>
    </citation>
    <scope>NUCLEOTIDE SEQUENCE [LARGE SCALE GENOMIC DNA]</scope>
    <source>
        <strain evidence="10 11">ZFBP1038</strain>
    </source>
</reference>
<evidence type="ECO:0000256" key="2">
    <source>
        <dbReference type="ARBA" id="ARBA00001163"/>
    </source>
</evidence>
<proteinExistence type="predicted"/>
<sequence>MPETLLADTDSEHPVSLSVDEINTLAEEDFVHFFGDIYEHAPWIMAAVATLRPFASRADMYIASAMVLDDASEKDQRALLGEHPELARPDLNEGSLTVESAREQEGAGLAMLDGSLKGELNEIAQRYTQRHGFPGVVCVREHPNTASIIAELNRRVDRQTAKEVQTGVAEIKKIARHRIISRVSEKPGGPGYLTTHVLDTAYGTPGAGMGYDVAYVRHDRRCPVASGRTNSDGRSESALLSGADFIPGEYEIVFRVGEYFSGCAGSSGGRYLGDVPIRVIVDEPDQHYHVPLIVSNWGYTTYRGS</sequence>
<dbReference type="SUPFAM" id="SSF158694">
    <property type="entry name" value="UraD-Like"/>
    <property type="match status" value="1"/>
</dbReference>
<evidence type="ECO:0000313" key="11">
    <source>
        <dbReference type="Proteomes" id="UP001209083"/>
    </source>
</evidence>
<evidence type="ECO:0000256" key="6">
    <source>
        <dbReference type="ARBA" id="ARBA00022801"/>
    </source>
</evidence>
<dbReference type="PANTHER" id="PTHR43466:SF1">
    <property type="entry name" value="2-OXO-4-HYDROXY-4-CARBOXY-5-UREIDOIMIDAZOLINE DECARBOXYLASE-RELATED"/>
    <property type="match status" value="1"/>
</dbReference>
<keyword evidence="7 10" id="KW-0456">Lyase</keyword>
<dbReference type="EC" id="4.1.1.97" evidence="10"/>
<dbReference type="NCBIfam" id="TIGR03164">
    <property type="entry name" value="UHCUDC"/>
    <property type="match status" value="1"/>
</dbReference>
<protein>
    <submittedName>
        <fullName evidence="10">2-oxo-4-hydroxy-4-carboxy-5-ureidoimidazoline decarboxylase</fullName>
        <ecNumber evidence="10">4.1.1.97</ecNumber>
    </submittedName>
</protein>
<dbReference type="InterPro" id="IPR036817">
    <property type="entry name" value="Transthyretin/HIU_hydrolase_sf"/>
</dbReference>
<evidence type="ECO:0000256" key="7">
    <source>
        <dbReference type="ARBA" id="ARBA00023239"/>
    </source>
</evidence>
<feature type="domain" description="Oxo-4-hydroxy-4-carboxy-5-ureidoimidazoline decarboxylase" evidence="9">
    <location>
        <begin position="23"/>
        <end position="179"/>
    </location>
</feature>
<accession>A0ABY8QRW3</accession>
<dbReference type="Gene3D" id="1.10.3330.10">
    <property type="entry name" value="Oxo-4-hydroxy-4-carboxy-5-ureidoimidazoline decarboxylase"/>
    <property type="match status" value="1"/>
</dbReference>
<evidence type="ECO:0000256" key="3">
    <source>
        <dbReference type="ARBA" id="ARBA00004754"/>
    </source>
</evidence>
<dbReference type="InterPro" id="IPR036778">
    <property type="entry name" value="OHCU_decarboxylase_sf"/>
</dbReference>
<dbReference type="SUPFAM" id="SSF49472">
    <property type="entry name" value="Transthyretin (synonym: prealbumin)"/>
    <property type="match status" value="1"/>
</dbReference>
<dbReference type="RefSeq" id="WP_349638535.1">
    <property type="nucleotide sequence ID" value="NZ_CP090958.1"/>
</dbReference>
<gene>
    <name evidence="10" type="primary">uraD</name>
    <name evidence="10" type="ORF">LWF01_16865</name>
</gene>
<dbReference type="CDD" id="cd05822">
    <property type="entry name" value="TLP_HIUase"/>
    <property type="match status" value="1"/>
</dbReference>
<dbReference type="InterPro" id="IPR014306">
    <property type="entry name" value="Hydroxyisourate_hydrolase"/>
</dbReference>
<keyword evidence="4" id="KW-0659">Purine metabolism</keyword>